<feature type="domain" description="HTH luxR-type" evidence="4">
    <location>
        <begin position="157"/>
        <end position="222"/>
    </location>
</feature>
<evidence type="ECO:0000313" key="6">
    <source>
        <dbReference type="EMBL" id="MFC0518954.1"/>
    </source>
</evidence>
<dbReference type="SUPFAM" id="SSF52172">
    <property type="entry name" value="CheY-like"/>
    <property type="match status" value="1"/>
</dbReference>
<evidence type="ECO:0000256" key="3">
    <source>
        <dbReference type="PROSITE-ProRule" id="PRU00169"/>
    </source>
</evidence>
<dbReference type="InterPro" id="IPR039420">
    <property type="entry name" value="WalR-like"/>
</dbReference>
<dbReference type="CDD" id="cd06170">
    <property type="entry name" value="LuxR_C_like"/>
    <property type="match status" value="1"/>
</dbReference>
<keyword evidence="2" id="KW-0238">DNA-binding</keyword>
<dbReference type="Pfam" id="PF00196">
    <property type="entry name" value="GerE"/>
    <property type="match status" value="1"/>
</dbReference>
<dbReference type="RefSeq" id="WP_377026656.1">
    <property type="nucleotide sequence ID" value="NZ_JBHLTS010000080.1"/>
</dbReference>
<dbReference type="PANTHER" id="PTHR43214:SF43">
    <property type="entry name" value="TWO-COMPONENT RESPONSE REGULATOR"/>
    <property type="match status" value="1"/>
</dbReference>
<organism evidence="6 7">
    <name type="scientific">Mucilaginibacter angelicae</name>
    <dbReference type="NCBI Taxonomy" id="869718"/>
    <lineage>
        <taxon>Bacteria</taxon>
        <taxon>Pseudomonadati</taxon>
        <taxon>Bacteroidota</taxon>
        <taxon>Sphingobacteriia</taxon>
        <taxon>Sphingobacteriales</taxon>
        <taxon>Sphingobacteriaceae</taxon>
        <taxon>Mucilaginibacter</taxon>
    </lineage>
</organism>
<dbReference type="InterPro" id="IPR000792">
    <property type="entry name" value="Tscrpt_reg_LuxR_C"/>
</dbReference>
<evidence type="ECO:0000259" key="5">
    <source>
        <dbReference type="PROSITE" id="PS50110"/>
    </source>
</evidence>
<dbReference type="InterPro" id="IPR011006">
    <property type="entry name" value="CheY-like_superfamily"/>
</dbReference>
<dbReference type="InterPro" id="IPR058245">
    <property type="entry name" value="NreC/VraR/RcsB-like_REC"/>
</dbReference>
<comment type="caution">
    <text evidence="6">The sequence shown here is derived from an EMBL/GenBank/DDBJ whole genome shotgun (WGS) entry which is preliminary data.</text>
</comment>
<sequence length="226" mass="25345">MMLTEKRKIKLAVVDDHNLFRKGLIKLIMLADTEEKYEVLFEAESGSDLKNKLSAAAMPDIVLMDIDMPDMDGYQSVEWLNRYHPDIAILIISMFESEEGVLRMLRLGIKGYLSKDIEVEDINRALEAISNKGLFYADFVSGIIAQQMQGKPSAGGTAVIKPAFSETELTLISLVCTELTYVEIAERMHVSPKTVDGYRDALFRKLGVKSRVGLAMYAVQQGIVRF</sequence>
<evidence type="ECO:0000313" key="7">
    <source>
        <dbReference type="Proteomes" id="UP001589828"/>
    </source>
</evidence>
<dbReference type="SMART" id="SM00448">
    <property type="entry name" value="REC"/>
    <property type="match status" value="1"/>
</dbReference>
<accession>A0ABV6LHJ4</accession>
<evidence type="ECO:0000256" key="1">
    <source>
        <dbReference type="ARBA" id="ARBA00022553"/>
    </source>
</evidence>
<dbReference type="InterPro" id="IPR016032">
    <property type="entry name" value="Sig_transdc_resp-reg_C-effctor"/>
</dbReference>
<dbReference type="InterPro" id="IPR001789">
    <property type="entry name" value="Sig_transdc_resp-reg_receiver"/>
</dbReference>
<feature type="domain" description="Response regulatory" evidence="5">
    <location>
        <begin position="10"/>
        <end position="130"/>
    </location>
</feature>
<evidence type="ECO:0000259" key="4">
    <source>
        <dbReference type="PROSITE" id="PS50043"/>
    </source>
</evidence>
<dbReference type="SMART" id="SM00421">
    <property type="entry name" value="HTH_LUXR"/>
    <property type="match status" value="1"/>
</dbReference>
<dbReference type="Pfam" id="PF00072">
    <property type="entry name" value="Response_reg"/>
    <property type="match status" value="1"/>
</dbReference>
<dbReference type="PROSITE" id="PS50043">
    <property type="entry name" value="HTH_LUXR_2"/>
    <property type="match status" value="1"/>
</dbReference>
<gene>
    <name evidence="6" type="ORF">ACFFGT_32365</name>
</gene>
<dbReference type="CDD" id="cd17535">
    <property type="entry name" value="REC_NarL-like"/>
    <property type="match status" value="1"/>
</dbReference>
<dbReference type="PANTHER" id="PTHR43214">
    <property type="entry name" value="TWO-COMPONENT RESPONSE REGULATOR"/>
    <property type="match status" value="1"/>
</dbReference>
<dbReference type="Gene3D" id="3.40.50.2300">
    <property type="match status" value="1"/>
</dbReference>
<dbReference type="EMBL" id="JBHLTS010000080">
    <property type="protein sequence ID" value="MFC0518954.1"/>
    <property type="molecule type" value="Genomic_DNA"/>
</dbReference>
<keyword evidence="7" id="KW-1185">Reference proteome</keyword>
<protein>
    <submittedName>
        <fullName evidence="6">Response regulator</fullName>
    </submittedName>
</protein>
<keyword evidence="1 3" id="KW-0597">Phosphoprotein</keyword>
<name>A0ABV6LHJ4_9SPHI</name>
<feature type="modified residue" description="4-aspartylphosphate" evidence="3">
    <location>
        <position position="65"/>
    </location>
</feature>
<dbReference type="SUPFAM" id="SSF46894">
    <property type="entry name" value="C-terminal effector domain of the bipartite response regulators"/>
    <property type="match status" value="1"/>
</dbReference>
<evidence type="ECO:0000256" key="2">
    <source>
        <dbReference type="ARBA" id="ARBA00023125"/>
    </source>
</evidence>
<proteinExistence type="predicted"/>
<dbReference type="Proteomes" id="UP001589828">
    <property type="component" value="Unassembled WGS sequence"/>
</dbReference>
<reference evidence="6 7" key="1">
    <citation type="submission" date="2024-09" db="EMBL/GenBank/DDBJ databases">
        <authorList>
            <person name="Sun Q."/>
            <person name="Mori K."/>
        </authorList>
    </citation>
    <scope>NUCLEOTIDE SEQUENCE [LARGE SCALE GENOMIC DNA]</scope>
    <source>
        <strain evidence="6 7">NCAIM B.02415</strain>
    </source>
</reference>
<dbReference type="PROSITE" id="PS50110">
    <property type="entry name" value="RESPONSE_REGULATORY"/>
    <property type="match status" value="1"/>
</dbReference>